<dbReference type="InterPro" id="IPR003607">
    <property type="entry name" value="HD/PDEase_dom"/>
</dbReference>
<organism evidence="10 11">
    <name type="scientific">Georgfuchsia toluolica</name>
    <dbReference type="NCBI Taxonomy" id="424218"/>
    <lineage>
        <taxon>Bacteria</taxon>
        <taxon>Pseudomonadati</taxon>
        <taxon>Pseudomonadota</taxon>
        <taxon>Betaproteobacteria</taxon>
        <taxon>Nitrosomonadales</taxon>
        <taxon>Sterolibacteriaceae</taxon>
        <taxon>Georgfuchsia</taxon>
    </lineage>
</organism>
<dbReference type="Proteomes" id="UP000742786">
    <property type="component" value="Unassembled WGS sequence"/>
</dbReference>
<dbReference type="GO" id="GO:0008081">
    <property type="term" value="F:phosphoric diester hydrolase activity"/>
    <property type="evidence" value="ECO:0007669"/>
    <property type="project" value="UniProtKB-UniRule"/>
</dbReference>
<keyword evidence="3" id="KW-0677">Repeat</keyword>
<keyword evidence="11" id="KW-1185">Reference proteome</keyword>
<dbReference type="PIRSF" id="PIRSF006288">
    <property type="entry name" value="PII_uridyltransf"/>
    <property type="match status" value="1"/>
</dbReference>
<dbReference type="SUPFAM" id="SSF109604">
    <property type="entry name" value="HD-domain/PDEase-like"/>
    <property type="match status" value="1"/>
</dbReference>
<keyword evidence="4 7" id="KW-0378">Hydrolase</keyword>
<dbReference type="CDD" id="cd04900">
    <property type="entry name" value="ACT_UUR-like_1"/>
    <property type="match status" value="1"/>
</dbReference>
<dbReference type="InterPro" id="IPR002912">
    <property type="entry name" value="ACT_dom"/>
</dbReference>
<evidence type="ECO:0000313" key="11">
    <source>
        <dbReference type="Proteomes" id="UP000742786"/>
    </source>
</evidence>
<dbReference type="InterPro" id="IPR045865">
    <property type="entry name" value="ACT-like_dom_sf"/>
</dbReference>
<dbReference type="SUPFAM" id="SSF55021">
    <property type="entry name" value="ACT-like"/>
    <property type="match status" value="2"/>
</dbReference>
<comment type="domain">
    <text evidence="7">Has four distinct domains: an N-terminal nucleotidyltransferase (NT) domain responsible for UTase activity, a central HD domain that encodes UR activity, and two C-terminal ACT domains that seem to have a role in glutamine sensing.</text>
</comment>
<dbReference type="EC" id="2.7.7.59" evidence="7"/>
<comment type="function">
    <text evidence="7">Modifies, by uridylylation and deuridylylation, the PII regulatory proteins (GlnB and homologs), in response to the nitrogen status of the cell that GlnD senses through the glutamine level. Under low glutamine levels, catalyzes the conversion of the PII proteins and UTP to PII-UMP and PPi, while under higher glutamine levels, GlnD hydrolyzes PII-UMP to PII and UMP (deuridylylation). Thus, controls uridylylation state and activity of the PII proteins, and plays an important role in the regulation of nitrogen metabolism.</text>
</comment>
<dbReference type="EMBL" id="CAJQUM010000001">
    <property type="protein sequence ID" value="CAG4883789.1"/>
    <property type="molecule type" value="Genomic_DNA"/>
</dbReference>
<keyword evidence="1 7" id="KW-0808">Transferase</keyword>
<protein>
    <recommendedName>
        <fullName evidence="7">Bifunctional uridylyltransferase/uridylyl-removing enzyme</fullName>
        <shortName evidence="7">UTase/UR</shortName>
    </recommendedName>
    <alternativeName>
        <fullName evidence="7">Bifunctional [protein-PII] modification enzyme</fullName>
    </alternativeName>
    <alternativeName>
        <fullName evidence="7">Bifunctional nitrogen sensor protein</fullName>
    </alternativeName>
    <domain>
        <recommendedName>
            <fullName evidence="7">[Protein-PII] uridylyltransferase</fullName>
            <shortName evidence="7">PII uridylyltransferase</shortName>
            <shortName evidence="7">UTase</shortName>
            <ecNumber evidence="7">2.7.7.59</ecNumber>
        </recommendedName>
    </domain>
    <domain>
        <recommendedName>
            <fullName evidence="7">[Protein-PII]-UMP uridylyl-removing enzyme</fullName>
            <shortName evidence="7">UR</shortName>
            <ecNumber evidence="7">3.1.4.-</ecNumber>
        </recommendedName>
    </domain>
</protein>
<feature type="domain" description="HD" evidence="9">
    <location>
        <begin position="442"/>
        <end position="564"/>
    </location>
</feature>
<dbReference type="SUPFAM" id="SSF81593">
    <property type="entry name" value="Nucleotidyltransferase substrate binding subunit/domain"/>
    <property type="match status" value="1"/>
</dbReference>
<dbReference type="NCBIfam" id="TIGR01693">
    <property type="entry name" value="UTase_glnD"/>
    <property type="match status" value="1"/>
</dbReference>
<comment type="catalytic activity">
    <reaction evidence="7">
        <text>[protein-PII]-L-tyrosine + UTP = [protein-PII]-uridylyl-L-tyrosine + diphosphate</text>
        <dbReference type="Rhea" id="RHEA:13673"/>
        <dbReference type="Rhea" id="RHEA-COMP:12147"/>
        <dbReference type="Rhea" id="RHEA-COMP:12148"/>
        <dbReference type="ChEBI" id="CHEBI:33019"/>
        <dbReference type="ChEBI" id="CHEBI:46398"/>
        <dbReference type="ChEBI" id="CHEBI:46858"/>
        <dbReference type="ChEBI" id="CHEBI:90602"/>
        <dbReference type="EC" id="2.7.7.59"/>
    </reaction>
</comment>
<dbReference type="PANTHER" id="PTHR47320:SF1">
    <property type="entry name" value="BIFUNCTIONAL URIDYLYLTRANSFERASE_URIDYLYL-REMOVING ENZYME"/>
    <property type="match status" value="1"/>
</dbReference>
<comment type="activity regulation">
    <text evidence="7">Uridylyltransferase (UTase) activity is inhibited by glutamine, while glutamine activates uridylyl-removing (UR) activity.</text>
</comment>
<dbReference type="Gene3D" id="3.30.70.260">
    <property type="match status" value="1"/>
</dbReference>
<keyword evidence="6 7" id="KW-0511">Multifunctional enzyme</keyword>
<evidence type="ECO:0000256" key="3">
    <source>
        <dbReference type="ARBA" id="ARBA00022737"/>
    </source>
</evidence>
<dbReference type="NCBIfam" id="NF002837">
    <property type="entry name" value="PRK03059.1"/>
    <property type="match status" value="1"/>
</dbReference>
<evidence type="ECO:0000256" key="4">
    <source>
        <dbReference type="ARBA" id="ARBA00022801"/>
    </source>
</evidence>
<comment type="similarity">
    <text evidence="7">Belongs to the GlnD family.</text>
</comment>
<name>A0A916J314_9PROT</name>
<accession>A0A916J314</accession>
<dbReference type="SMART" id="SM00471">
    <property type="entry name" value="HDc"/>
    <property type="match status" value="1"/>
</dbReference>
<gene>
    <name evidence="7 10" type="primary">glnD</name>
    <name evidence="10" type="ORF">GTOL_11672</name>
</gene>
<dbReference type="GO" id="GO:0008773">
    <property type="term" value="F:[protein-PII] uridylyltransferase activity"/>
    <property type="evidence" value="ECO:0007669"/>
    <property type="project" value="UniProtKB-UniRule"/>
</dbReference>
<evidence type="ECO:0000256" key="5">
    <source>
        <dbReference type="ARBA" id="ARBA00022842"/>
    </source>
</evidence>
<evidence type="ECO:0000256" key="6">
    <source>
        <dbReference type="ARBA" id="ARBA00023268"/>
    </source>
</evidence>
<dbReference type="EC" id="3.1.4.-" evidence="7"/>
<dbReference type="SUPFAM" id="SSF81301">
    <property type="entry name" value="Nucleotidyltransferase"/>
    <property type="match status" value="1"/>
</dbReference>
<dbReference type="InterPro" id="IPR013546">
    <property type="entry name" value="PII_UdlTrfase/GS_AdlTrfase"/>
</dbReference>
<dbReference type="PROSITE" id="PS51831">
    <property type="entry name" value="HD"/>
    <property type="match status" value="1"/>
</dbReference>
<evidence type="ECO:0000259" key="8">
    <source>
        <dbReference type="PROSITE" id="PS51671"/>
    </source>
</evidence>
<dbReference type="Gene3D" id="1.10.3090.10">
    <property type="entry name" value="cca-adding enzyme, domain 2"/>
    <property type="match status" value="1"/>
</dbReference>
<dbReference type="InterPro" id="IPR006674">
    <property type="entry name" value="HD_domain"/>
</dbReference>
<dbReference type="InterPro" id="IPR002934">
    <property type="entry name" value="Polymerase_NTP_transf_dom"/>
</dbReference>
<dbReference type="PROSITE" id="PS51671">
    <property type="entry name" value="ACT"/>
    <property type="match status" value="2"/>
</dbReference>
<dbReference type="AlphaFoldDB" id="A0A916J314"/>
<evidence type="ECO:0000313" key="10">
    <source>
        <dbReference type="EMBL" id="CAG4883789.1"/>
    </source>
</evidence>
<dbReference type="PANTHER" id="PTHR47320">
    <property type="entry name" value="BIFUNCTIONAL URIDYLYLTRANSFERASE/URIDYLYL-REMOVING ENZYME"/>
    <property type="match status" value="1"/>
</dbReference>
<dbReference type="Pfam" id="PF08335">
    <property type="entry name" value="GlnD_UR_UTase"/>
    <property type="match status" value="1"/>
</dbReference>
<dbReference type="RefSeq" id="WP_220635716.1">
    <property type="nucleotide sequence ID" value="NZ_CAJQUM010000001.1"/>
</dbReference>
<comment type="caution">
    <text evidence="7">Lacks conserved residue(s) required for the propagation of feature annotation.</text>
</comment>
<sequence length="860" mass="97700">MQQTPESPPDVVAELRNSLKQGQAVLEDAYRNSGNATLLLKGRAHLVDGILCDLWSCLGMPSGLTLVAVGGYGRGELYPASDIDLLLLVPEGFDPVIEPRLETLIGLFWDIGFDVGHSVRSPLQCIEEATRDITVHTALLEARFLTGSHTLFAELGARLAAATDPLKFLKAKQLEQAERYARHNDTPYSLEPNCKESPGGQRDLQIIMWAARACGIGHDWRDLAAHGLVTTEEARQLVRAEEFLRQLRIRLHLLVGRREDRLLFDYQEGIARAFNLSATATRRGAEVLMQRYYRNAKLVTQLNTLVVQNLEAGLMPPQQSEPRIIDEEFQAIGDLLDLRDIELFRHQPAAILRLFLVMQRHHELKGMTARTLRVLWQARLSINAEFRRRPENRALFIQLFQQEHLINGLRRMNQYDILGQYLPAFGRIVGQMQHDLFHVYTVDQHIMQVIRNLRRFAMPDFAHEYPFCTRLMTAFDDHWLLYIAALFHDIAKGRGGDHSKLGKADAGRFCRAHGLSGEQTELVVFLVQNHLTMSAVAQKQDLSDPDVIEAFAAIVKTERHLTALYLLTVADIRGTSPKVWNVWKGKLLEDLYRVTLLRLQGKAPLEMTGLAEKQEEARSLLRYHGLEAEVEKPLWQHLDTAYFLRHDAEEIAWHTRMLYYRPAAAEPVVRARTNTIGEGLQVMVYTPDQPALFARLCGYFAKLGYSIFDAKIHTTRHGFALDSFVLFDPQEHLDHLPYRDMIALIEHDLAELLKNPPPLEAPVRGRLSRQVRHFPVQPQVEIRADERGSRYLMSITASDRPGLLFAVAHTLCRHGIAVQTAKIVTLGERAEDSFLITGEELSQTSTLVRLEQDLLEALQV</sequence>
<evidence type="ECO:0000259" key="9">
    <source>
        <dbReference type="PROSITE" id="PS51831"/>
    </source>
</evidence>
<dbReference type="Pfam" id="PF01966">
    <property type="entry name" value="HD"/>
    <property type="match status" value="1"/>
</dbReference>
<evidence type="ECO:0000256" key="7">
    <source>
        <dbReference type="HAMAP-Rule" id="MF_00277"/>
    </source>
</evidence>
<evidence type="ECO:0000256" key="2">
    <source>
        <dbReference type="ARBA" id="ARBA00022695"/>
    </source>
</evidence>
<dbReference type="GO" id="GO:0006808">
    <property type="term" value="P:regulation of nitrogen utilization"/>
    <property type="evidence" value="ECO:0007669"/>
    <property type="project" value="UniProtKB-UniRule"/>
</dbReference>
<dbReference type="InterPro" id="IPR043519">
    <property type="entry name" value="NT_sf"/>
</dbReference>
<keyword evidence="5 7" id="KW-0460">Magnesium</keyword>
<dbReference type="CDD" id="cd05401">
    <property type="entry name" value="NT_GlnE_GlnD_like"/>
    <property type="match status" value="1"/>
</dbReference>
<feature type="domain" description="ACT" evidence="8">
    <location>
        <begin position="681"/>
        <end position="768"/>
    </location>
</feature>
<dbReference type="HAMAP" id="MF_00277">
    <property type="entry name" value="PII_uridylyl_transf"/>
    <property type="match status" value="1"/>
</dbReference>
<dbReference type="InterPro" id="IPR010043">
    <property type="entry name" value="UTase/UR"/>
</dbReference>
<feature type="domain" description="ACT" evidence="8">
    <location>
        <begin position="792"/>
        <end position="860"/>
    </location>
</feature>
<evidence type="ECO:0000256" key="1">
    <source>
        <dbReference type="ARBA" id="ARBA00022679"/>
    </source>
</evidence>
<proteinExistence type="inferred from homology"/>
<comment type="catalytic activity">
    <reaction evidence="7">
        <text>[protein-PII]-uridylyl-L-tyrosine + H2O = [protein-PII]-L-tyrosine + UMP + H(+)</text>
        <dbReference type="Rhea" id="RHEA:48600"/>
        <dbReference type="Rhea" id="RHEA-COMP:12147"/>
        <dbReference type="Rhea" id="RHEA-COMP:12148"/>
        <dbReference type="ChEBI" id="CHEBI:15377"/>
        <dbReference type="ChEBI" id="CHEBI:15378"/>
        <dbReference type="ChEBI" id="CHEBI:46858"/>
        <dbReference type="ChEBI" id="CHEBI:57865"/>
        <dbReference type="ChEBI" id="CHEBI:90602"/>
    </reaction>
</comment>
<keyword evidence="2 7" id="KW-0548">Nucleotidyltransferase</keyword>
<dbReference type="CDD" id="cd00077">
    <property type="entry name" value="HDc"/>
    <property type="match status" value="1"/>
</dbReference>
<feature type="region of interest" description="Uridylyltransferase" evidence="7">
    <location>
        <begin position="1"/>
        <end position="324"/>
    </location>
</feature>
<comment type="caution">
    <text evidence="10">The sequence shown here is derived from an EMBL/GenBank/DDBJ whole genome shotgun (WGS) entry which is preliminary data.</text>
</comment>
<comment type="cofactor">
    <cofactor evidence="7">
        <name>Mg(2+)</name>
        <dbReference type="ChEBI" id="CHEBI:18420"/>
    </cofactor>
</comment>
<dbReference type="CDD" id="cd04899">
    <property type="entry name" value="ACT_ACR-UUR-like_2"/>
    <property type="match status" value="1"/>
</dbReference>
<reference evidence="10" key="1">
    <citation type="submission" date="2021-04" db="EMBL/GenBank/DDBJ databases">
        <authorList>
            <person name="Hornung B."/>
        </authorList>
    </citation>
    <scope>NUCLEOTIDE SEQUENCE</scope>
    <source>
        <strain evidence="10">G5G6</strain>
    </source>
</reference>
<dbReference type="Pfam" id="PF01909">
    <property type="entry name" value="NTP_transf_2"/>
    <property type="match status" value="1"/>
</dbReference>